<reference evidence="2 3" key="1">
    <citation type="journal article" date="2021" name="Front. Microbiol.">
        <title>Prevalence and Genetic Analysis of Chromosomal mcr-3/7 in Aeromonas From U.S. Animal-Derived Samples.</title>
        <authorList>
            <person name="Wang Y."/>
            <person name="Hou N."/>
            <person name="Rasooly R."/>
            <person name="Gu Y."/>
            <person name="He X."/>
        </authorList>
    </citation>
    <scope>NUCLEOTIDE SEQUENCE [LARGE SCALE GENOMIC DNA]</scope>
    <source>
        <strain evidence="2 3">4608</strain>
    </source>
</reference>
<dbReference type="CDD" id="cd06532">
    <property type="entry name" value="Glyco_transf_25"/>
    <property type="match status" value="1"/>
</dbReference>
<accession>A0ABD7EIQ7</accession>
<evidence type="ECO:0000259" key="1">
    <source>
        <dbReference type="Pfam" id="PF01755"/>
    </source>
</evidence>
<gene>
    <name evidence="2" type="ORF">HQ399_00680</name>
</gene>
<feature type="domain" description="Glycosyl transferase family 25" evidence="1">
    <location>
        <begin position="4"/>
        <end position="185"/>
    </location>
</feature>
<evidence type="ECO:0000313" key="3">
    <source>
        <dbReference type="Proteomes" id="UP000679312"/>
    </source>
</evidence>
<dbReference type="InterPro" id="IPR002654">
    <property type="entry name" value="Glyco_trans_25"/>
</dbReference>
<protein>
    <submittedName>
        <fullName evidence="2">Glycosyltransferase family 25 protein</fullName>
    </submittedName>
</protein>
<dbReference type="Proteomes" id="UP000679312">
    <property type="component" value="Chromosome"/>
</dbReference>
<name>A0ABD7EIQ7_AERJA</name>
<organism evidence="2 3">
    <name type="scientific">Aeromonas jandaei</name>
    <dbReference type="NCBI Taxonomy" id="650"/>
    <lineage>
        <taxon>Bacteria</taxon>
        <taxon>Pseudomonadati</taxon>
        <taxon>Pseudomonadota</taxon>
        <taxon>Gammaproteobacteria</taxon>
        <taxon>Aeromonadales</taxon>
        <taxon>Aeromonadaceae</taxon>
        <taxon>Aeromonas</taxon>
    </lineage>
</organism>
<dbReference type="Pfam" id="PF01755">
    <property type="entry name" value="Glyco_transf_25"/>
    <property type="match status" value="1"/>
</dbReference>
<sequence>MNMKIYIISLERNKERQILISNRMNQLGLNFEFFYGVDGSSLTENELNLVDQKFCQENFGHKMNKSEIGCAMSHIGVYEKMISEKIPHALILEDDAYLLSCVPDILSSIMDKPRFDMLYLFHGKAKRWPLWHKLPHDYRLVHYISPSRKSKRCIIGAVAYALSLSGAKKLLDNAYPVRMPADYLTGLIQRNKLNTFGIEPNCVDTGHLDTTIPDRNYGSHIE</sequence>
<dbReference type="EMBL" id="CP053881">
    <property type="protein sequence ID" value="QWL60858.1"/>
    <property type="molecule type" value="Genomic_DNA"/>
</dbReference>
<evidence type="ECO:0000313" key="2">
    <source>
        <dbReference type="EMBL" id="QWL60858.1"/>
    </source>
</evidence>
<proteinExistence type="predicted"/>
<dbReference type="AlphaFoldDB" id="A0ABD7EIQ7"/>